<feature type="coiled-coil region" evidence="1">
    <location>
        <begin position="648"/>
        <end position="766"/>
    </location>
</feature>
<comment type="caution">
    <text evidence="2">The sequence shown here is derived from an EMBL/GenBank/DDBJ whole genome shotgun (WGS) entry which is preliminary data.</text>
</comment>
<evidence type="ECO:0000256" key="1">
    <source>
        <dbReference type="SAM" id="Coils"/>
    </source>
</evidence>
<dbReference type="PANTHER" id="PTHR23161:SF2">
    <property type="entry name" value="PROTEIN CIP2A"/>
    <property type="match status" value="1"/>
</dbReference>
<evidence type="ECO:0008006" key="4">
    <source>
        <dbReference type="Google" id="ProtNLM"/>
    </source>
</evidence>
<sequence>MANITKFSSNEFISSIREFANGSMDTVDVVEQLNEPKLLKAFLECSTDLEQKQIISSLGRLLDNLGTHDSLAWKVIDGLEYLFNFQMSESMLLQVQKLTPQVAHLATNVTSEDHKLVLLRLLQKLTYRIKLPRPDSFISPLIASLVRWSKAESATAVIQLSLSVLANLLHQNKSVQSILIQTVGLKQFMNGLLLLKDNLLLKMEVCKLMFLLENLTCEKPDEAELLSCVKVTICTITETSCQGDQTQLEQCILFFEEMVDCRKITTAMLDKPCFLDSIKNVMPLLETDSKNNNPDVAMLLFRFLRILVEMKLSVFYPLYGSVMQQGVAWVSMHKKKSGEAINTMCSLMASEPGNTFGLTANDIIKTFLPLLTEAESNNDCVFLTMLLRFLRQSLDVKAFSLIKNGLQKETMKRFIEALPGDNSFWINFTLHEPAVKMYIHLFSFVFKYVTSCDGSWMEFYTQMLREQKVISVLAVALTCGSADLKGMVLALIGGVAFPQESLPLLSKAMEDCGERRPLQNKSCFCELSPSSVSNNFEVQKFLKMMKNSLKGDESYSTKILQVHEYKDQMQLEYQRSLISSLSNASREIAGLREMDYVKDQLISEIRQELYCFRLTFENMRQKYESSLKANEEMSGRCRVLQTRLEQETVASQKAIKKLEESISKLESEGLNISKANKYLKVELVEKAHQIDDLTVQKEDLLKSLDAMQEKTSEQRAEQEATMTRNAELSEELARVKGELENNTKLLFQKEEELTEKTKKIEELQRLRDIVCELTSGTKKL</sequence>
<protein>
    <recommendedName>
        <fullName evidence="4">Protein CIP2A</fullName>
    </recommendedName>
</protein>
<evidence type="ECO:0000313" key="3">
    <source>
        <dbReference type="Proteomes" id="UP001075354"/>
    </source>
</evidence>
<keyword evidence="1" id="KW-0175">Coiled coil</keyword>
<evidence type="ECO:0000313" key="2">
    <source>
        <dbReference type="EMBL" id="KAJ1525162.1"/>
    </source>
</evidence>
<gene>
    <name evidence="2" type="ORF">ONE63_009996</name>
</gene>
<reference evidence="2" key="1">
    <citation type="submission" date="2022-12" db="EMBL/GenBank/DDBJ databases">
        <title>Chromosome-level genome assembly of the bean flower thrips Megalurothrips usitatus.</title>
        <authorList>
            <person name="Ma L."/>
            <person name="Liu Q."/>
            <person name="Li H."/>
            <person name="Cai W."/>
        </authorList>
    </citation>
    <scope>NUCLEOTIDE SEQUENCE</scope>
    <source>
        <strain evidence="2">Cailab_2022a</strain>
    </source>
</reference>
<dbReference type="Proteomes" id="UP001075354">
    <property type="component" value="Chromosome 8"/>
</dbReference>
<accession>A0AAV7XGE9</accession>
<dbReference type="InterPro" id="IPR042510">
    <property type="entry name" value="CIP2A"/>
</dbReference>
<dbReference type="EMBL" id="JAPTSV010000008">
    <property type="protein sequence ID" value="KAJ1525162.1"/>
    <property type="molecule type" value="Genomic_DNA"/>
</dbReference>
<name>A0AAV7XGE9_9NEOP</name>
<organism evidence="2 3">
    <name type="scientific">Megalurothrips usitatus</name>
    <name type="common">bean blossom thrips</name>
    <dbReference type="NCBI Taxonomy" id="439358"/>
    <lineage>
        <taxon>Eukaryota</taxon>
        <taxon>Metazoa</taxon>
        <taxon>Ecdysozoa</taxon>
        <taxon>Arthropoda</taxon>
        <taxon>Hexapoda</taxon>
        <taxon>Insecta</taxon>
        <taxon>Pterygota</taxon>
        <taxon>Neoptera</taxon>
        <taxon>Paraneoptera</taxon>
        <taxon>Thysanoptera</taxon>
        <taxon>Terebrantia</taxon>
        <taxon>Thripoidea</taxon>
        <taxon>Thripidae</taxon>
        <taxon>Megalurothrips</taxon>
    </lineage>
</organism>
<dbReference type="PANTHER" id="PTHR23161">
    <property type="entry name" value="PROTEIN CIP2A"/>
    <property type="match status" value="1"/>
</dbReference>
<proteinExistence type="predicted"/>
<keyword evidence="3" id="KW-1185">Reference proteome</keyword>
<dbReference type="AlphaFoldDB" id="A0AAV7XGE9"/>